<dbReference type="InterPro" id="IPR018039">
    <property type="entry name" value="IF_conserved"/>
</dbReference>
<evidence type="ECO:0000313" key="8">
    <source>
        <dbReference type="Proteomes" id="UP000000539"/>
    </source>
</evidence>
<dbReference type="PANTHER" id="PTHR45616">
    <property type="entry name" value="GATA-TYPE DOMAIN-CONTAINING PROTEIN"/>
    <property type="match status" value="1"/>
</dbReference>
<keyword evidence="2 4" id="KW-0175">Coiled coil</keyword>
<dbReference type="GO" id="GO:0030280">
    <property type="term" value="F:structural constituent of skin epidermis"/>
    <property type="evidence" value="ECO:0000318"/>
    <property type="project" value="GO_Central"/>
</dbReference>
<dbReference type="GO" id="GO:0045109">
    <property type="term" value="P:intermediate filament organization"/>
    <property type="evidence" value="ECO:0000318"/>
    <property type="project" value="GO_Central"/>
</dbReference>
<comment type="similarity">
    <text evidence="3">Belongs to the intermediate filament family.</text>
</comment>
<dbReference type="Ensembl" id="ENSGALT00010058834.1">
    <property type="protein sequence ID" value="ENSGALP00010035799.1"/>
    <property type="gene ID" value="ENSGALG00010024125.1"/>
</dbReference>
<dbReference type="PRINTS" id="PR01276">
    <property type="entry name" value="TYPE2KERATIN"/>
</dbReference>
<dbReference type="PROSITE" id="PS51842">
    <property type="entry name" value="IF_ROD_2"/>
    <property type="match status" value="1"/>
</dbReference>
<feature type="region of interest" description="Disordered" evidence="5">
    <location>
        <begin position="485"/>
        <end position="559"/>
    </location>
</feature>
<dbReference type="InterPro" id="IPR003054">
    <property type="entry name" value="Keratin_II"/>
</dbReference>
<sequence>MYKSGARGRQSRGALLELPAPLSSSSSVSFVLFWVTSASMSQQLAAGRALHGRKFSASSAGGGVSCCRSSAFPSTAPFGRGYGTWSSRSLQNMDGCKWISSGVCASGECGRHGRMLGFHGCGREGIRAVHVNENLLRPLDVKIDPEIQRIRRQEREQMRSLNNQFACLIDKVQHLEQQNRLLATKWAFLQKHILPSQKNFKHVFNTFICSLQRRLDSLLHERGQMELELNNTEKLIEDLKCKYEQEVNRCTAAENEFVLLKKDADCVYLTKAELEAKLETLKQQIELLKCMSAQGTAEMEKSLCDTSVVVKMDNSRSLDMEGILRGIELWYEDVAQKSKAELDALYRTRYQELEETKRKQCSELKSHQQEIEELSFVMQRWQCDLENVKKRVSSLRTSVSDTEQRGDRALKDAREKHTELQNALQKAKDELACMLRDYQELLNVKLALDIEIATYKTLLEGEESRIRTGCPVRVLITTPCNTSSGCSTSLGHGPGTASRKCGSSPGASRASQPGNDGVYHRGSTSSAGSSESSAQPSAPCWIGARSSAGTPCSRSTTRV</sequence>
<dbReference type="GO" id="GO:0031424">
    <property type="term" value="P:keratinization"/>
    <property type="evidence" value="ECO:0000318"/>
    <property type="project" value="GO_Central"/>
</dbReference>
<evidence type="ECO:0000313" key="7">
    <source>
        <dbReference type="Ensembl" id="ENSGALP00010035799.1"/>
    </source>
</evidence>
<feature type="coiled-coil region" evidence="4">
    <location>
        <begin position="350"/>
        <end position="444"/>
    </location>
</feature>
<dbReference type="OrthoDB" id="2441647at2759"/>
<reference evidence="7" key="2">
    <citation type="submission" date="2025-08" db="UniProtKB">
        <authorList>
            <consortium name="Ensembl"/>
        </authorList>
    </citation>
    <scope>IDENTIFICATION</scope>
    <source>
        <strain evidence="7">broiler</strain>
    </source>
</reference>
<accession>A0A8V0ZQT2</accession>
<proteinExistence type="inferred from homology"/>
<evidence type="ECO:0000256" key="5">
    <source>
        <dbReference type="SAM" id="MobiDB-lite"/>
    </source>
</evidence>
<keyword evidence="1 3" id="KW-0403">Intermediate filament</keyword>
<dbReference type="SUPFAM" id="SSF64593">
    <property type="entry name" value="Intermediate filament protein, coiled coil region"/>
    <property type="match status" value="2"/>
</dbReference>
<dbReference type="Proteomes" id="UP000000539">
    <property type="component" value="Chromosome 34"/>
</dbReference>
<feature type="compositionally biased region" description="Low complexity" evidence="5">
    <location>
        <begin position="523"/>
        <end position="538"/>
    </location>
</feature>
<dbReference type="Pfam" id="PF00038">
    <property type="entry name" value="Filament"/>
    <property type="match status" value="1"/>
</dbReference>
<dbReference type="SMART" id="SM01391">
    <property type="entry name" value="Filament"/>
    <property type="match status" value="1"/>
</dbReference>
<evidence type="ECO:0000259" key="6">
    <source>
        <dbReference type="PROSITE" id="PS51842"/>
    </source>
</evidence>
<feature type="coiled-coil region" evidence="4">
    <location>
        <begin position="215"/>
        <end position="291"/>
    </location>
</feature>
<evidence type="ECO:0000256" key="1">
    <source>
        <dbReference type="ARBA" id="ARBA00022754"/>
    </source>
</evidence>
<dbReference type="AlphaFoldDB" id="A0A8V0ZQT2"/>
<dbReference type="FunFam" id="1.20.5.1160:FF:000001">
    <property type="entry name" value="Keratin type II"/>
    <property type="match status" value="1"/>
</dbReference>
<dbReference type="Gene3D" id="1.20.5.170">
    <property type="match status" value="1"/>
</dbReference>
<name>A0A8V0ZQT2_CHICK</name>
<keyword evidence="8" id="KW-1185">Reference proteome</keyword>
<feature type="compositionally biased region" description="Polar residues" evidence="5">
    <location>
        <begin position="547"/>
        <end position="559"/>
    </location>
</feature>
<feature type="compositionally biased region" description="Polar residues" evidence="5">
    <location>
        <begin position="505"/>
        <end position="514"/>
    </location>
</feature>
<dbReference type="GeneTree" id="ENSGT00940000155862"/>
<feature type="domain" description="IF rod" evidence="6">
    <location>
        <begin position="154"/>
        <end position="466"/>
    </location>
</feature>
<reference evidence="7" key="3">
    <citation type="submission" date="2025-09" db="UniProtKB">
        <authorList>
            <consortium name="Ensembl"/>
        </authorList>
    </citation>
    <scope>IDENTIFICATION</scope>
    <source>
        <strain evidence="7">broiler</strain>
    </source>
</reference>
<dbReference type="PROSITE" id="PS00226">
    <property type="entry name" value="IF_ROD_1"/>
    <property type="match status" value="1"/>
</dbReference>
<feature type="coiled-coil region" evidence="4">
    <location>
        <begin position="151"/>
        <end position="178"/>
    </location>
</feature>
<gene>
    <name evidence="7" type="primary">LOC107055419</name>
</gene>
<evidence type="ECO:0000256" key="3">
    <source>
        <dbReference type="RuleBase" id="RU000685"/>
    </source>
</evidence>
<dbReference type="Pfam" id="PF16208">
    <property type="entry name" value="Keratin_2_head"/>
    <property type="match status" value="1"/>
</dbReference>
<evidence type="ECO:0000256" key="2">
    <source>
        <dbReference type="ARBA" id="ARBA00023054"/>
    </source>
</evidence>
<dbReference type="Gene3D" id="1.20.5.500">
    <property type="entry name" value="Single helix bin"/>
    <property type="match status" value="1"/>
</dbReference>
<dbReference type="FunFam" id="1.20.5.170:FF:000004">
    <property type="entry name" value="Keratin, type II cytoskeletal 5"/>
    <property type="match status" value="1"/>
</dbReference>
<dbReference type="Gene3D" id="1.20.5.1160">
    <property type="entry name" value="Vasodilator-stimulated phosphoprotein"/>
    <property type="match status" value="1"/>
</dbReference>
<organism evidence="7 8">
    <name type="scientific">Gallus gallus</name>
    <name type="common">Chicken</name>
    <dbReference type="NCBI Taxonomy" id="9031"/>
    <lineage>
        <taxon>Eukaryota</taxon>
        <taxon>Metazoa</taxon>
        <taxon>Chordata</taxon>
        <taxon>Craniata</taxon>
        <taxon>Vertebrata</taxon>
        <taxon>Euteleostomi</taxon>
        <taxon>Archelosauria</taxon>
        <taxon>Archosauria</taxon>
        <taxon>Dinosauria</taxon>
        <taxon>Saurischia</taxon>
        <taxon>Theropoda</taxon>
        <taxon>Coelurosauria</taxon>
        <taxon>Aves</taxon>
        <taxon>Neognathae</taxon>
        <taxon>Galloanserae</taxon>
        <taxon>Galliformes</taxon>
        <taxon>Phasianidae</taxon>
        <taxon>Phasianinae</taxon>
        <taxon>Gallus</taxon>
    </lineage>
</organism>
<dbReference type="InterPro" id="IPR039008">
    <property type="entry name" value="IF_rod_dom"/>
</dbReference>
<dbReference type="InterPro" id="IPR032444">
    <property type="entry name" value="Keratin_2_head"/>
</dbReference>
<reference evidence="7" key="1">
    <citation type="submission" date="2020-11" db="EMBL/GenBank/DDBJ databases">
        <title>Gallus gallus (Chicken) genome, bGalGal1, GRCg7b, maternal haplotype autosomes + Z &amp; W.</title>
        <authorList>
            <person name="Warren W."/>
            <person name="Formenti G."/>
            <person name="Fedrigo O."/>
            <person name="Haase B."/>
            <person name="Mountcastle J."/>
            <person name="Balacco J."/>
            <person name="Tracey A."/>
            <person name="Schneider V."/>
            <person name="Okimoto R."/>
            <person name="Cheng H."/>
            <person name="Hawken R."/>
            <person name="Howe K."/>
            <person name="Jarvis E.D."/>
        </authorList>
    </citation>
    <scope>NUCLEOTIDE SEQUENCE [LARGE SCALE GENOMIC DNA]</scope>
    <source>
        <strain evidence="7">Broiler</strain>
    </source>
</reference>
<dbReference type="PANTHER" id="PTHR45616:SF19">
    <property type="entry name" value="KERATIN 90"/>
    <property type="match status" value="1"/>
</dbReference>
<dbReference type="GO" id="GO:0045095">
    <property type="term" value="C:keratin filament"/>
    <property type="evidence" value="ECO:0000318"/>
    <property type="project" value="GO_Central"/>
</dbReference>
<protein>
    <recommendedName>
        <fullName evidence="6">IF rod domain-containing protein</fullName>
    </recommendedName>
</protein>
<evidence type="ECO:0000256" key="4">
    <source>
        <dbReference type="SAM" id="Coils"/>
    </source>
</evidence>